<name>A0ABV6PAN4_9MICC</name>
<sequence>MKLILLSASDQLASHQGLRAAAELTRADVVVRAIGNDHFEILDTRTGVMQRTESSVWNVLVELNAREPQSSNGVIALPTLTSSSSLAARVDAELSNSTVMTCGIAVDPNWIEDQLWDTTDEQHQFLNTELDFVDTVFLASSEIWSPSGTARERGIDLISTLSPHARRITCPSQQRRICGNASRLGSHNLGDALHRVSAALGENVHTGRFQTVVLHHELPLPSEQFYRYLPELAAGSVRIRGQLWLDSHLTDRLHVQGCGPQVWVENRGPWHPVEELAYTEVSFTGENLDTGLLERFLPSTHAPISHITEEGTL</sequence>
<evidence type="ECO:0000313" key="5">
    <source>
        <dbReference type="Proteomes" id="UP001589862"/>
    </source>
</evidence>
<evidence type="ECO:0000256" key="2">
    <source>
        <dbReference type="ARBA" id="ARBA00023186"/>
    </source>
</evidence>
<proteinExistence type="predicted"/>
<dbReference type="InterPro" id="IPR036627">
    <property type="entry name" value="CobW-likC_sf"/>
</dbReference>
<evidence type="ECO:0000313" key="4">
    <source>
        <dbReference type="EMBL" id="MFC0582178.1"/>
    </source>
</evidence>
<organism evidence="4 5">
    <name type="scientific">Micrococcoides hystricis</name>
    <dbReference type="NCBI Taxonomy" id="1572761"/>
    <lineage>
        <taxon>Bacteria</taxon>
        <taxon>Bacillati</taxon>
        <taxon>Actinomycetota</taxon>
        <taxon>Actinomycetes</taxon>
        <taxon>Micrococcales</taxon>
        <taxon>Micrococcaceae</taxon>
        <taxon>Micrococcoides</taxon>
    </lineage>
</organism>
<dbReference type="Proteomes" id="UP001589862">
    <property type="component" value="Unassembled WGS sequence"/>
</dbReference>
<reference evidence="4 5" key="1">
    <citation type="submission" date="2024-09" db="EMBL/GenBank/DDBJ databases">
        <authorList>
            <person name="Sun Q."/>
            <person name="Mori K."/>
        </authorList>
    </citation>
    <scope>NUCLEOTIDE SEQUENCE [LARGE SCALE GENOMIC DNA]</scope>
    <source>
        <strain evidence="4 5">NCAIM B.02604</strain>
    </source>
</reference>
<dbReference type="SUPFAM" id="SSF90002">
    <property type="entry name" value="Hypothetical protein YjiA, C-terminal domain"/>
    <property type="match status" value="1"/>
</dbReference>
<feature type="domain" description="CobW C-terminal" evidence="3">
    <location>
        <begin position="209"/>
        <end position="297"/>
    </location>
</feature>
<keyword evidence="5" id="KW-1185">Reference proteome</keyword>
<protein>
    <submittedName>
        <fullName evidence="4">GTP-binding protein</fullName>
    </submittedName>
</protein>
<dbReference type="Gene3D" id="3.30.1220.10">
    <property type="entry name" value="CobW-like, C-terminal domain"/>
    <property type="match status" value="1"/>
</dbReference>
<evidence type="ECO:0000256" key="1">
    <source>
        <dbReference type="ARBA" id="ARBA00022741"/>
    </source>
</evidence>
<evidence type="ECO:0000259" key="3">
    <source>
        <dbReference type="Pfam" id="PF07683"/>
    </source>
</evidence>
<keyword evidence="2" id="KW-0143">Chaperone</keyword>
<dbReference type="InterPro" id="IPR011629">
    <property type="entry name" value="CobW-like_C"/>
</dbReference>
<comment type="caution">
    <text evidence="4">The sequence shown here is derived from an EMBL/GenBank/DDBJ whole genome shotgun (WGS) entry which is preliminary data.</text>
</comment>
<dbReference type="EMBL" id="JBHLUB010000029">
    <property type="protein sequence ID" value="MFC0582178.1"/>
    <property type="molecule type" value="Genomic_DNA"/>
</dbReference>
<dbReference type="Pfam" id="PF07683">
    <property type="entry name" value="CobW_C"/>
    <property type="match status" value="1"/>
</dbReference>
<accession>A0ABV6PAN4</accession>
<keyword evidence="1" id="KW-0547">Nucleotide-binding</keyword>
<gene>
    <name evidence="4" type="ORF">ACFFFR_07250</name>
</gene>
<dbReference type="RefSeq" id="WP_377459146.1">
    <property type="nucleotide sequence ID" value="NZ_JBHLUB010000029.1"/>
</dbReference>